<evidence type="ECO:0000256" key="6">
    <source>
        <dbReference type="ARBA" id="ARBA00023040"/>
    </source>
</evidence>
<comment type="similarity">
    <text evidence="2">Belongs to the G-protein coupled receptor 1 family.</text>
</comment>
<name>A0AA41MX37_SCICA</name>
<dbReference type="InterPro" id="IPR000725">
    <property type="entry name" value="Olfact_rcpt"/>
</dbReference>
<keyword evidence="8 12" id="KW-0675">Receptor</keyword>
<dbReference type="PANTHER" id="PTHR48001">
    <property type="entry name" value="OLFACTORY RECEPTOR"/>
    <property type="match status" value="1"/>
</dbReference>
<proteinExistence type="inferred from homology"/>
<evidence type="ECO:0000256" key="4">
    <source>
        <dbReference type="ARBA" id="ARBA00022692"/>
    </source>
</evidence>
<keyword evidence="5 10" id="KW-1133">Transmembrane helix</keyword>
<evidence type="ECO:0000256" key="2">
    <source>
        <dbReference type="ARBA" id="ARBA00010663"/>
    </source>
</evidence>
<evidence type="ECO:0000259" key="11">
    <source>
        <dbReference type="PROSITE" id="PS50262"/>
    </source>
</evidence>
<evidence type="ECO:0000256" key="5">
    <source>
        <dbReference type="ARBA" id="ARBA00022989"/>
    </source>
</evidence>
<feature type="transmembrane region" description="Helical" evidence="10">
    <location>
        <begin position="31"/>
        <end position="54"/>
    </location>
</feature>
<reference evidence="12" key="1">
    <citation type="submission" date="2020-03" db="EMBL/GenBank/DDBJ databases">
        <title>Studies in the Genomics of Life Span.</title>
        <authorList>
            <person name="Glass D."/>
        </authorList>
    </citation>
    <scope>NUCLEOTIDE SEQUENCE</scope>
    <source>
        <strain evidence="12">SUZIE</strain>
        <tissue evidence="12">Muscle</tissue>
    </source>
</reference>
<feature type="domain" description="G-protein coupled receptors family 1 profile" evidence="11">
    <location>
        <begin position="1"/>
        <end position="84"/>
    </location>
</feature>
<gene>
    <name evidence="12" type="ORF">SUZIE_154135</name>
</gene>
<dbReference type="GO" id="GO:0004930">
    <property type="term" value="F:G protein-coupled receptor activity"/>
    <property type="evidence" value="ECO:0007669"/>
    <property type="project" value="UniProtKB-KW"/>
</dbReference>
<dbReference type="Gene3D" id="1.20.1070.10">
    <property type="entry name" value="Rhodopsin 7-helix transmembrane proteins"/>
    <property type="match status" value="1"/>
</dbReference>
<keyword evidence="6" id="KW-0297">G-protein coupled receptor</keyword>
<dbReference type="InterPro" id="IPR017452">
    <property type="entry name" value="GPCR_Rhodpsn_7TM"/>
</dbReference>
<protein>
    <submittedName>
        <fullName evidence="12">Olfactory receptor 1F1</fullName>
    </submittedName>
</protein>
<sequence length="108" mass="11863">MIAPFVCILVSYTPIGYAVLRVPSSRGRRKALSTCGSHLAVVSLFYGTITSLYFNPSSSRSAEKDTAVAVMYTMVTPMLNPFIYSLRNRALKGALQKVVTKKLLSIKK</sequence>
<dbReference type="GO" id="GO:0004984">
    <property type="term" value="F:olfactory receptor activity"/>
    <property type="evidence" value="ECO:0007669"/>
    <property type="project" value="InterPro"/>
</dbReference>
<evidence type="ECO:0000256" key="3">
    <source>
        <dbReference type="ARBA" id="ARBA00022475"/>
    </source>
</evidence>
<keyword evidence="13" id="KW-1185">Reference proteome</keyword>
<evidence type="ECO:0000256" key="8">
    <source>
        <dbReference type="ARBA" id="ARBA00023170"/>
    </source>
</evidence>
<evidence type="ECO:0000256" key="9">
    <source>
        <dbReference type="ARBA" id="ARBA00023224"/>
    </source>
</evidence>
<dbReference type="GO" id="GO:0005886">
    <property type="term" value="C:plasma membrane"/>
    <property type="evidence" value="ECO:0007669"/>
    <property type="project" value="UniProtKB-SubCell"/>
</dbReference>
<evidence type="ECO:0000313" key="12">
    <source>
        <dbReference type="EMBL" id="MBZ3879678.1"/>
    </source>
</evidence>
<dbReference type="PROSITE" id="PS50262">
    <property type="entry name" value="G_PROTEIN_RECEP_F1_2"/>
    <property type="match status" value="1"/>
</dbReference>
<dbReference type="SUPFAM" id="SSF81321">
    <property type="entry name" value="Family A G protein-coupled receptor-like"/>
    <property type="match status" value="1"/>
</dbReference>
<dbReference type="AlphaFoldDB" id="A0AA41MX37"/>
<organism evidence="12 13">
    <name type="scientific">Sciurus carolinensis</name>
    <name type="common">Eastern gray squirrel</name>
    <dbReference type="NCBI Taxonomy" id="30640"/>
    <lineage>
        <taxon>Eukaryota</taxon>
        <taxon>Metazoa</taxon>
        <taxon>Chordata</taxon>
        <taxon>Craniata</taxon>
        <taxon>Vertebrata</taxon>
        <taxon>Euteleostomi</taxon>
        <taxon>Mammalia</taxon>
        <taxon>Eutheria</taxon>
        <taxon>Euarchontoglires</taxon>
        <taxon>Glires</taxon>
        <taxon>Rodentia</taxon>
        <taxon>Sciuromorpha</taxon>
        <taxon>Sciuridae</taxon>
        <taxon>Sciurinae</taxon>
        <taxon>Sciurini</taxon>
        <taxon>Sciurus</taxon>
    </lineage>
</organism>
<evidence type="ECO:0000256" key="7">
    <source>
        <dbReference type="ARBA" id="ARBA00023136"/>
    </source>
</evidence>
<dbReference type="PRINTS" id="PR00245">
    <property type="entry name" value="OLFACTORYR"/>
</dbReference>
<comment type="subcellular location">
    <subcellularLocation>
        <location evidence="1">Cell membrane</location>
        <topology evidence="1">Multi-pass membrane protein</topology>
    </subcellularLocation>
</comment>
<dbReference type="EMBL" id="JAATJV010367800">
    <property type="protein sequence ID" value="MBZ3879678.1"/>
    <property type="molecule type" value="Genomic_DNA"/>
</dbReference>
<dbReference type="FunFam" id="1.10.1220.70:FF:000001">
    <property type="entry name" value="Olfactory receptor"/>
    <property type="match status" value="1"/>
</dbReference>
<keyword evidence="4 10" id="KW-0812">Transmembrane</keyword>
<evidence type="ECO:0000313" key="13">
    <source>
        <dbReference type="Proteomes" id="UP001166674"/>
    </source>
</evidence>
<keyword evidence="7 10" id="KW-0472">Membrane</keyword>
<dbReference type="Proteomes" id="UP001166674">
    <property type="component" value="Unassembled WGS sequence"/>
</dbReference>
<dbReference type="Pfam" id="PF13853">
    <property type="entry name" value="7tm_4"/>
    <property type="match status" value="1"/>
</dbReference>
<keyword evidence="9" id="KW-0807">Transducer</keyword>
<comment type="caution">
    <text evidence="12">The sequence shown here is derived from an EMBL/GenBank/DDBJ whole genome shotgun (WGS) entry which is preliminary data.</text>
</comment>
<feature type="transmembrane region" description="Helical" evidence="10">
    <location>
        <begin position="66"/>
        <end position="86"/>
    </location>
</feature>
<evidence type="ECO:0000256" key="1">
    <source>
        <dbReference type="ARBA" id="ARBA00004651"/>
    </source>
</evidence>
<accession>A0AA41MX37</accession>
<evidence type="ECO:0000256" key="10">
    <source>
        <dbReference type="SAM" id="Phobius"/>
    </source>
</evidence>
<keyword evidence="3" id="KW-1003">Cell membrane</keyword>